<evidence type="ECO:0000313" key="3">
    <source>
        <dbReference type="Proteomes" id="UP000694844"/>
    </source>
</evidence>
<dbReference type="RefSeq" id="XP_022294808.1">
    <property type="nucleotide sequence ID" value="XM_022439100.1"/>
</dbReference>
<gene>
    <name evidence="4" type="primary">LOC111104927</name>
</gene>
<accession>A0A8B8AVU0</accession>
<name>A0A8B8AVU0_CRAVI</name>
<dbReference type="OrthoDB" id="6145767at2759"/>
<feature type="domain" description="BEN" evidence="2">
    <location>
        <begin position="149"/>
        <end position="242"/>
    </location>
</feature>
<dbReference type="GeneID" id="111104927"/>
<keyword evidence="1" id="KW-0175">Coiled coil</keyword>
<dbReference type="PROSITE" id="PS51457">
    <property type="entry name" value="BEN"/>
    <property type="match status" value="1"/>
</dbReference>
<proteinExistence type="predicted"/>
<dbReference type="InterPro" id="IPR018379">
    <property type="entry name" value="BEN_domain"/>
</dbReference>
<reference evidence="4" key="1">
    <citation type="submission" date="2025-08" db="UniProtKB">
        <authorList>
            <consortium name="RefSeq"/>
        </authorList>
    </citation>
    <scope>IDENTIFICATION</scope>
    <source>
        <tissue evidence="4">Whole sample</tissue>
    </source>
</reference>
<evidence type="ECO:0000259" key="2">
    <source>
        <dbReference type="PROSITE" id="PS51457"/>
    </source>
</evidence>
<protein>
    <submittedName>
        <fullName evidence="4">Uncharacterized protein LOC111104927</fullName>
    </submittedName>
</protein>
<evidence type="ECO:0000313" key="4">
    <source>
        <dbReference type="RefSeq" id="XP_022294808.1"/>
    </source>
</evidence>
<feature type="coiled-coil region" evidence="1">
    <location>
        <begin position="76"/>
        <end position="110"/>
    </location>
</feature>
<dbReference type="Proteomes" id="UP000694844">
    <property type="component" value="Chromosome 7"/>
</dbReference>
<dbReference type="AlphaFoldDB" id="A0A8B8AVU0"/>
<organism evidence="3 4">
    <name type="scientific">Crassostrea virginica</name>
    <name type="common">Eastern oyster</name>
    <dbReference type="NCBI Taxonomy" id="6565"/>
    <lineage>
        <taxon>Eukaryota</taxon>
        <taxon>Metazoa</taxon>
        <taxon>Spiralia</taxon>
        <taxon>Lophotrochozoa</taxon>
        <taxon>Mollusca</taxon>
        <taxon>Bivalvia</taxon>
        <taxon>Autobranchia</taxon>
        <taxon>Pteriomorphia</taxon>
        <taxon>Ostreida</taxon>
        <taxon>Ostreoidea</taxon>
        <taxon>Ostreidae</taxon>
        <taxon>Crassostrea</taxon>
    </lineage>
</organism>
<evidence type="ECO:0000256" key="1">
    <source>
        <dbReference type="SAM" id="Coils"/>
    </source>
</evidence>
<dbReference type="GO" id="GO:0003677">
    <property type="term" value="F:DNA binding"/>
    <property type="evidence" value="ECO:0007669"/>
    <property type="project" value="InterPro"/>
</dbReference>
<dbReference type="KEGG" id="cvn:111104927"/>
<sequence length="252" mass="28005">MGVIRELIELKHPELREGVRSRVSLVLEPVLKQFFGKIPGMSEDIEEGERILTEFLGKTSCNNDEIEASSSDSGELKKCMSALKDKEDEIVELKNQLKTLQEESGKLKSKGPSPCINGNWRTQLDGRPRAGLVPKEIANLNGMMELMPQSGVYVYPRDIRSTSKKSSGTAMARHLMSIFYTNKELIDCGNLMGVNGKEGLNKEIVQTILDYVVIKGKESESSLKLAMRSKISGLVAFEKKKHSVSQVTDVED</sequence>
<keyword evidence="3" id="KW-1185">Reference proteome</keyword>